<dbReference type="InterPro" id="IPR044585">
    <property type="entry name" value="FLZ10/11"/>
</dbReference>
<organism evidence="2 3">
    <name type="scientific">Morella rubra</name>
    <name type="common">Chinese bayberry</name>
    <dbReference type="NCBI Taxonomy" id="262757"/>
    <lineage>
        <taxon>Eukaryota</taxon>
        <taxon>Viridiplantae</taxon>
        <taxon>Streptophyta</taxon>
        <taxon>Embryophyta</taxon>
        <taxon>Tracheophyta</taxon>
        <taxon>Spermatophyta</taxon>
        <taxon>Magnoliopsida</taxon>
        <taxon>eudicotyledons</taxon>
        <taxon>Gunneridae</taxon>
        <taxon>Pentapetalae</taxon>
        <taxon>rosids</taxon>
        <taxon>fabids</taxon>
        <taxon>Fagales</taxon>
        <taxon>Myricaceae</taxon>
        <taxon>Morella</taxon>
    </lineage>
</organism>
<keyword evidence="3" id="KW-1185">Reference proteome</keyword>
<reference evidence="2" key="1">
    <citation type="submission" date="2018-07" db="EMBL/GenBank/DDBJ databases">
        <authorList>
            <person name="Gao Z.-S."/>
            <person name="Jia H.-M."/>
            <person name="Jia H.-J."/>
            <person name="Cai Q.-L."/>
            <person name="Wang Y."/>
            <person name="Zhao H.-B."/>
        </authorList>
    </citation>
    <scope>NUCLEOTIDE SEQUENCE</scope>
    <source>
        <tissue evidence="2">Leaves</tissue>
    </source>
</reference>
<dbReference type="AlphaFoldDB" id="A0A6A1WNA0"/>
<dbReference type="PANTHER" id="PTHR46868">
    <property type="entry name" value="FCS-LIKE ZINC FINGER 11"/>
    <property type="match status" value="1"/>
</dbReference>
<evidence type="ECO:0000313" key="1">
    <source>
        <dbReference type="EMBL" id="KAB1218587.1"/>
    </source>
</evidence>
<reference evidence="2" key="3">
    <citation type="submission" date="2019-09" db="EMBL/GenBank/DDBJ databases">
        <authorList>
            <person name="Gao Z."/>
        </authorList>
    </citation>
    <scope>NUCLEOTIDE SEQUENCE</scope>
    <source>
        <tissue evidence="2">Leaves</tissue>
    </source>
</reference>
<dbReference type="EMBL" id="RXIC02000019">
    <property type="protein sequence ID" value="KAB1226721.1"/>
    <property type="molecule type" value="Genomic_DNA"/>
</dbReference>
<evidence type="ECO:0000313" key="3">
    <source>
        <dbReference type="Proteomes" id="UP000516437"/>
    </source>
</evidence>
<comment type="caution">
    <text evidence="2">The sequence shown here is derived from an EMBL/GenBank/DDBJ whole genome shotgun (WGS) entry which is preliminary data.</text>
</comment>
<sequence>MHSTLMADSASETLQSDILGLRHISSSLFSIPGFIVGFGTKCLSDSDSVRSPTSPLDLKVFSNLSNPFGLRSPRTQSQNGNQKKWDSNKVGLGIINSFVNEAKPSAEVLDSPTRKNVIFGPQVKTNIYNASKHYIESLNSSVKSNSLPRNYTFSSLSKTRSPNPQLDGANVVFGNEGVALESEPTKTIASSVSDSSRGEKAFCSCECREEAIFADESEKSYNNSAESSPESSYLEDLFLMAMDDLKVLYAIC</sequence>
<name>A0A6A1WNA0_9ROSI</name>
<reference evidence="2 3" key="2">
    <citation type="journal article" date="2019" name="Plant Biotechnol. J.">
        <title>The red bayberry genome and genetic basis of sex determination.</title>
        <authorList>
            <person name="Jia H.M."/>
            <person name="Jia H.J."/>
            <person name="Cai Q.L."/>
            <person name="Wang Y."/>
            <person name="Zhao H.B."/>
            <person name="Yang W.F."/>
            <person name="Wang G.Y."/>
            <person name="Li Y.H."/>
            <person name="Zhan D.L."/>
            <person name="Shen Y.T."/>
            <person name="Niu Q.F."/>
            <person name="Chang L."/>
            <person name="Qiu J."/>
            <person name="Zhao L."/>
            <person name="Xie H.B."/>
            <person name="Fu W.Y."/>
            <person name="Jin J."/>
            <person name="Li X.W."/>
            <person name="Jiao Y."/>
            <person name="Zhou C.C."/>
            <person name="Tu T."/>
            <person name="Chai C.Y."/>
            <person name="Gao J.L."/>
            <person name="Fan L.J."/>
            <person name="van de Weg E."/>
            <person name="Wang J.Y."/>
            <person name="Gao Z.S."/>
        </authorList>
    </citation>
    <scope>NUCLEOTIDE SEQUENCE [LARGE SCALE GENOMIC DNA]</scope>
    <source>
        <tissue evidence="2">Leaves</tissue>
    </source>
</reference>
<protein>
    <submittedName>
        <fullName evidence="2">Uncharacterized protein</fullName>
    </submittedName>
</protein>
<evidence type="ECO:0000313" key="2">
    <source>
        <dbReference type="EMBL" id="KAB1226721.1"/>
    </source>
</evidence>
<dbReference type="PANTHER" id="PTHR46868:SF4">
    <property type="entry name" value="FLZ-TYPE DOMAIN-CONTAINING PROTEIN"/>
    <property type="match status" value="1"/>
</dbReference>
<accession>A0A6A1WNA0</accession>
<dbReference type="EMBL" id="RXIC02000021">
    <property type="protein sequence ID" value="KAB1218587.1"/>
    <property type="molecule type" value="Genomic_DNA"/>
</dbReference>
<dbReference type="OrthoDB" id="1153198at2759"/>
<proteinExistence type="predicted"/>
<dbReference type="Proteomes" id="UP000516437">
    <property type="component" value="Chromosome 1"/>
</dbReference>
<dbReference type="Proteomes" id="UP000516437">
    <property type="component" value="Chromosome 3"/>
</dbReference>
<gene>
    <name evidence="2" type="ORF">CJ030_MR1G008430</name>
    <name evidence="1" type="ORF">CJ030_MR3G026467</name>
</gene>